<protein>
    <submittedName>
        <fullName evidence="1">DciA family protein</fullName>
    </submittedName>
</protein>
<dbReference type="InterPro" id="IPR007922">
    <property type="entry name" value="DciA-like"/>
</dbReference>
<reference evidence="2" key="1">
    <citation type="journal article" date="2019" name="Int. J. Syst. Evol. Microbiol.">
        <title>The Global Catalogue of Microorganisms (GCM) 10K type strain sequencing project: providing services to taxonomists for standard genome sequencing and annotation.</title>
        <authorList>
            <consortium name="The Broad Institute Genomics Platform"/>
            <consortium name="The Broad Institute Genome Sequencing Center for Infectious Disease"/>
            <person name="Wu L."/>
            <person name="Ma J."/>
        </authorList>
    </citation>
    <scope>NUCLEOTIDE SEQUENCE [LARGE SCALE GENOMIC DNA]</scope>
    <source>
        <strain evidence="2">CGMCC 1.19029</strain>
    </source>
</reference>
<comment type="caution">
    <text evidence="1">The sequence shown here is derived from an EMBL/GenBank/DDBJ whole genome shotgun (WGS) entry which is preliminary data.</text>
</comment>
<gene>
    <name evidence="1" type="ORF">ACFO0J_05050</name>
</gene>
<organism evidence="1 2">
    <name type="scientific">Castellaniella hirudinis</name>
    <dbReference type="NCBI Taxonomy" id="1144617"/>
    <lineage>
        <taxon>Bacteria</taxon>
        <taxon>Pseudomonadati</taxon>
        <taxon>Pseudomonadota</taxon>
        <taxon>Betaproteobacteria</taxon>
        <taxon>Burkholderiales</taxon>
        <taxon>Alcaligenaceae</taxon>
        <taxon>Castellaniella</taxon>
    </lineage>
</organism>
<name>A0ABV8RYX1_9BURK</name>
<dbReference type="Pfam" id="PF05258">
    <property type="entry name" value="DciA"/>
    <property type="match status" value="1"/>
</dbReference>
<sequence length="152" mass="16759">MPPRRNRSSGTPALEWLDRNPQGAHMMRAVRELLAVQAVVAGTLPPALARHIRVASMDGPHITVMVPGPAHAARLRQLTEAAARRVREAGWPVERIVVRIDAAMGRTWTQKPRREAEPLGENALQSFEDLGRHVAPGPLADAIGRLLRHHRS</sequence>
<dbReference type="RefSeq" id="WP_376812008.1">
    <property type="nucleotide sequence ID" value="NZ_JBHSDY010000002.1"/>
</dbReference>
<evidence type="ECO:0000313" key="1">
    <source>
        <dbReference type="EMBL" id="MFC4297406.1"/>
    </source>
</evidence>
<dbReference type="Proteomes" id="UP001595756">
    <property type="component" value="Unassembled WGS sequence"/>
</dbReference>
<dbReference type="EMBL" id="JBHSDY010000002">
    <property type="protein sequence ID" value="MFC4297406.1"/>
    <property type="molecule type" value="Genomic_DNA"/>
</dbReference>
<proteinExistence type="predicted"/>
<evidence type="ECO:0000313" key="2">
    <source>
        <dbReference type="Proteomes" id="UP001595756"/>
    </source>
</evidence>
<accession>A0ABV8RYX1</accession>
<keyword evidence="2" id="KW-1185">Reference proteome</keyword>